<dbReference type="STRING" id="1054147.F4PTS5"/>
<dbReference type="InterPro" id="IPR000915">
    <property type="entry name" value="60S_ribosomal_eL6"/>
</dbReference>
<dbReference type="Proteomes" id="UP000007797">
    <property type="component" value="Unassembled WGS sequence"/>
</dbReference>
<organism evidence="6 7">
    <name type="scientific">Cavenderia fasciculata</name>
    <name type="common">Slime mold</name>
    <name type="synonym">Dictyostelium fasciculatum</name>
    <dbReference type="NCBI Taxonomy" id="261658"/>
    <lineage>
        <taxon>Eukaryota</taxon>
        <taxon>Amoebozoa</taxon>
        <taxon>Evosea</taxon>
        <taxon>Eumycetozoa</taxon>
        <taxon>Dictyostelia</taxon>
        <taxon>Acytosteliales</taxon>
        <taxon>Cavenderiaceae</taxon>
        <taxon>Cavenderia</taxon>
    </lineage>
</organism>
<dbReference type="InterPro" id="IPR008991">
    <property type="entry name" value="Translation_prot_SH3-like_sf"/>
</dbReference>
<comment type="similarity">
    <text evidence="1">Belongs to the eukaryotic ribosomal protein eL6 family.</text>
</comment>
<name>F4PTS5_CACFS</name>
<dbReference type="PANTHER" id="PTHR10715">
    <property type="entry name" value="60S RIBOSOMAL PROTEIN L6"/>
    <property type="match status" value="1"/>
</dbReference>
<dbReference type="PANTHER" id="PTHR10715:SF0">
    <property type="entry name" value="LARGE RIBOSOMAL SUBUNIT PROTEIN EL6"/>
    <property type="match status" value="1"/>
</dbReference>
<accession>F4PTS5</accession>
<dbReference type="OrthoDB" id="2436667at2759"/>
<evidence type="ECO:0000313" key="6">
    <source>
        <dbReference type="EMBL" id="EGG20904.1"/>
    </source>
</evidence>
<keyword evidence="3" id="KW-0687">Ribonucleoprotein</keyword>
<protein>
    <recommendedName>
        <fullName evidence="4">Large ribosomal subunit protein eL6</fullName>
    </recommendedName>
    <alternativeName>
        <fullName evidence="5">60S ribosomal protein L6</fullName>
    </alternativeName>
</protein>
<evidence type="ECO:0000256" key="5">
    <source>
        <dbReference type="ARBA" id="ARBA00035351"/>
    </source>
</evidence>
<proteinExistence type="inferred from homology"/>
<dbReference type="GeneID" id="14873791"/>
<dbReference type="SUPFAM" id="SSF50104">
    <property type="entry name" value="Translation proteins SH3-like domain"/>
    <property type="match status" value="1"/>
</dbReference>
<keyword evidence="2 6" id="KW-0689">Ribosomal protein</keyword>
<keyword evidence="7" id="KW-1185">Reference proteome</keyword>
<dbReference type="AlphaFoldDB" id="F4PTS5"/>
<evidence type="ECO:0000256" key="1">
    <source>
        <dbReference type="ARBA" id="ARBA00010592"/>
    </source>
</evidence>
<evidence type="ECO:0000256" key="4">
    <source>
        <dbReference type="ARBA" id="ARBA00035233"/>
    </source>
</evidence>
<evidence type="ECO:0000256" key="3">
    <source>
        <dbReference type="ARBA" id="ARBA00023274"/>
    </source>
</evidence>
<dbReference type="GO" id="GO:0003723">
    <property type="term" value="F:RNA binding"/>
    <property type="evidence" value="ECO:0007669"/>
    <property type="project" value="TreeGrafter"/>
</dbReference>
<dbReference type="RefSeq" id="XP_004358754.1">
    <property type="nucleotide sequence ID" value="XM_004358697.1"/>
</dbReference>
<dbReference type="FunFam" id="2.30.30.30:FF:000014">
    <property type="entry name" value="60S ribosomal protein L6"/>
    <property type="match status" value="1"/>
</dbReference>
<evidence type="ECO:0000256" key="2">
    <source>
        <dbReference type="ARBA" id="ARBA00022980"/>
    </source>
</evidence>
<reference evidence="7" key="1">
    <citation type="journal article" date="2011" name="Genome Res.">
        <title>Phylogeny-wide analysis of social amoeba genomes highlights ancient origins for complex intercellular communication.</title>
        <authorList>
            <person name="Heidel A.J."/>
            <person name="Lawal H.M."/>
            <person name="Felder M."/>
            <person name="Schilde C."/>
            <person name="Helps N.R."/>
            <person name="Tunggal B."/>
            <person name="Rivero F."/>
            <person name="John U."/>
            <person name="Schleicher M."/>
            <person name="Eichinger L."/>
            <person name="Platzer M."/>
            <person name="Noegel A.A."/>
            <person name="Schaap P."/>
            <person name="Gloeckner G."/>
        </authorList>
    </citation>
    <scope>NUCLEOTIDE SEQUENCE [LARGE SCALE GENOMIC DNA]</scope>
    <source>
        <strain evidence="7">SH3</strain>
    </source>
</reference>
<dbReference type="Pfam" id="PF01159">
    <property type="entry name" value="Ribosomal_L6e"/>
    <property type="match status" value="1"/>
</dbReference>
<evidence type="ECO:0000313" key="7">
    <source>
        <dbReference type="Proteomes" id="UP000007797"/>
    </source>
</evidence>
<dbReference type="InterPro" id="IPR014722">
    <property type="entry name" value="Rib_uL2_dom2"/>
</dbReference>
<dbReference type="Gene3D" id="2.30.30.30">
    <property type="match status" value="1"/>
</dbReference>
<dbReference type="OMA" id="GPYEVNG"/>
<dbReference type="GO" id="GO:0003735">
    <property type="term" value="F:structural constituent of ribosome"/>
    <property type="evidence" value="ECO:0007669"/>
    <property type="project" value="InterPro"/>
</dbReference>
<sequence length="245" mass="27539">MAIKNPFIAKGVKRFSKRTLAKLTRTHVAKKNKVVTAKTVNKVESVKPTEVKNKKGQTVLVKKGVKGTDRFYPSDIAQIRTAKKAHPKPIAHLRKSITPGTVVILLAGKYAGKRVVFLKQLENSGLLLVSGPYKVNGVPLKRVDQRFVVATTTKVDISKVKVDARINDEYFVEERKKIAKVPEATFFDKKNKTVKTKKHSEVRVADQKAVDAALLEALKSQKALTLYLKTKFYLKKGQYPHEMKF</sequence>
<dbReference type="KEGG" id="dfa:DFA_00771"/>
<dbReference type="GO" id="GO:0002181">
    <property type="term" value="P:cytoplasmic translation"/>
    <property type="evidence" value="ECO:0007669"/>
    <property type="project" value="TreeGrafter"/>
</dbReference>
<dbReference type="CDD" id="cd13156">
    <property type="entry name" value="KOW_RPL6"/>
    <property type="match status" value="1"/>
</dbReference>
<dbReference type="GO" id="GO:0000027">
    <property type="term" value="P:ribosomal large subunit assembly"/>
    <property type="evidence" value="ECO:0007669"/>
    <property type="project" value="TreeGrafter"/>
</dbReference>
<dbReference type="InterPro" id="IPR041997">
    <property type="entry name" value="Ribosomal_eL6_KOW"/>
</dbReference>
<dbReference type="GO" id="GO:0022625">
    <property type="term" value="C:cytosolic large ribosomal subunit"/>
    <property type="evidence" value="ECO:0007669"/>
    <property type="project" value="TreeGrafter"/>
</dbReference>
<dbReference type="EMBL" id="GL883010">
    <property type="protein sequence ID" value="EGG20904.1"/>
    <property type="molecule type" value="Genomic_DNA"/>
</dbReference>
<gene>
    <name evidence="6" type="primary">rpl6</name>
    <name evidence="6" type="ORF">DFA_00771</name>
</gene>